<protein>
    <submittedName>
        <fullName evidence="1">Uncharacterized protein</fullName>
    </submittedName>
</protein>
<evidence type="ECO:0000313" key="1">
    <source>
        <dbReference type="EMBL" id="CEO49412.1"/>
    </source>
</evidence>
<accession>A0A0B7K1I3</accession>
<dbReference type="AlphaFoldDB" id="A0A0B7K1I3"/>
<reference evidence="1" key="1">
    <citation type="submission" date="2015-01" db="EMBL/GenBank/DDBJ databases">
        <authorList>
            <person name="Durling Mikael"/>
        </authorList>
    </citation>
    <scope>NUCLEOTIDE SEQUENCE</scope>
</reference>
<name>A0A0B7K1I3_BIOOC</name>
<organism evidence="1">
    <name type="scientific">Bionectria ochroleuca</name>
    <name type="common">Gliocladium roseum</name>
    <dbReference type="NCBI Taxonomy" id="29856"/>
    <lineage>
        <taxon>Eukaryota</taxon>
        <taxon>Fungi</taxon>
        <taxon>Dikarya</taxon>
        <taxon>Ascomycota</taxon>
        <taxon>Pezizomycotina</taxon>
        <taxon>Sordariomycetes</taxon>
        <taxon>Hypocreomycetidae</taxon>
        <taxon>Hypocreales</taxon>
        <taxon>Bionectriaceae</taxon>
        <taxon>Clonostachys</taxon>
    </lineage>
</organism>
<dbReference type="EMBL" id="CDPU01000014">
    <property type="protein sequence ID" value="CEO49412.1"/>
    <property type="molecule type" value="Genomic_DNA"/>
</dbReference>
<proteinExistence type="predicted"/>
<sequence>MQQVSTFCVTSSVLRPPQTHNRPDTYESRAVTTCNSGYSSVISSSASMRTPPLIDNSHLSTAIINEARQHVATQELGRTLMMPTTRFGYLLPPSGQVSDRQAGDRSTYALSIFPVS</sequence>
<gene>
    <name evidence="1" type="ORF">BN869_000005469_1</name>
</gene>